<dbReference type="CDD" id="cd00067">
    <property type="entry name" value="GAL4"/>
    <property type="match status" value="1"/>
</dbReference>
<comment type="caution">
    <text evidence="7">The sequence shown here is derived from an EMBL/GenBank/DDBJ whole genome shotgun (WGS) entry which is preliminary data.</text>
</comment>
<dbReference type="GO" id="GO:0006351">
    <property type="term" value="P:DNA-templated transcription"/>
    <property type="evidence" value="ECO:0007669"/>
    <property type="project" value="InterPro"/>
</dbReference>
<dbReference type="Pfam" id="PF00172">
    <property type="entry name" value="Zn_clus"/>
    <property type="match status" value="1"/>
</dbReference>
<feature type="domain" description="Zn(2)-C6 fungal-type" evidence="6">
    <location>
        <begin position="90"/>
        <end position="119"/>
    </location>
</feature>
<dbReference type="InterPro" id="IPR036864">
    <property type="entry name" value="Zn2-C6_fun-type_DNA-bd_sf"/>
</dbReference>
<dbReference type="CDD" id="cd12148">
    <property type="entry name" value="fungal_TF_MHR"/>
    <property type="match status" value="1"/>
</dbReference>
<dbReference type="InterPro" id="IPR050987">
    <property type="entry name" value="AtrR-like"/>
</dbReference>
<keyword evidence="8" id="KW-1185">Reference proteome</keyword>
<comment type="subcellular location">
    <subcellularLocation>
        <location evidence="1">Nucleus</location>
    </subcellularLocation>
</comment>
<evidence type="ECO:0000259" key="6">
    <source>
        <dbReference type="PROSITE" id="PS50048"/>
    </source>
</evidence>
<dbReference type="STRING" id="109895.A0A507DWZ0"/>
<dbReference type="InterPro" id="IPR007219">
    <property type="entry name" value="XnlR_reg_dom"/>
</dbReference>
<accession>A0A507DWZ0</accession>
<dbReference type="Pfam" id="PF04082">
    <property type="entry name" value="Fungal_trans"/>
    <property type="match status" value="1"/>
</dbReference>
<keyword evidence="2" id="KW-0479">Metal-binding</keyword>
<feature type="region of interest" description="Disordered" evidence="5">
    <location>
        <begin position="701"/>
        <end position="730"/>
    </location>
</feature>
<feature type="region of interest" description="Disordered" evidence="5">
    <location>
        <begin position="816"/>
        <end position="858"/>
    </location>
</feature>
<dbReference type="GO" id="GO:0008270">
    <property type="term" value="F:zinc ion binding"/>
    <property type="evidence" value="ECO:0007669"/>
    <property type="project" value="InterPro"/>
</dbReference>
<gene>
    <name evidence="7" type="ORF">PhCBS80983_g04665</name>
</gene>
<evidence type="ECO:0000256" key="1">
    <source>
        <dbReference type="ARBA" id="ARBA00004123"/>
    </source>
</evidence>
<dbReference type="Proteomes" id="UP000318582">
    <property type="component" value="Unassembled WGS sequence"/>
</dbReference>
<feature type="compositionally biased region" description="Basic and acidic residues" evidence="5">
    <location>
        <begin position="51"/>
        <end position="64"/>
    </location>
</feature>
<evidence type="ECO:0000313" key="7">
    <source>
        <dbReference type="EMBL" id="TPX56263.1"/>
    </source>
</evidence>
<dbReference type="PANTHER" id="PTHR46910">
    <property type="entry name" value="TRANSCRIPTION FACTOR PDR1"/>
    <property type="match status" value="1"/>
</dbReference>
<dbReference type="PANTHER" id="PTHR46910:SF3">
    <property type="entry name" value="HALOTOLERANCE PROTEIN 9-RELATED"/>
    <property type="match status" value="1"/>
</dbReference>
<feature type="compositionally biased region" description="Low complexity" evidence="5">
    <location>
        <begin position="785"/>
        <end position="801"/>
    </location>
</feature>
<organism evidence="7 8">
    <name type="scientific">Powellomyces hirtus</name>
    <dbReference type="NCBI Taxonomy" id="109895"/>
    <lineage>
        <taxon>Eukaryota</taxon>
        <taxon>Fungi</taxon>
        <taxon>Fungi incertae sedis</taxon>
        <taxon>Chytridiomycota</taxon>
        <taxon>Chytridiomycota incertae sedis</taxon>
        <taxon>Chytridiomycetes</taxon>
        <taxon>Spizellomycetales</taxon>
        <taxon>Powellomycetaceae</taxon>
        <taxon>Powellomyces</taxon>
    </lineage>
</organism>
<protein>
    <recommendedName>
        <fullName evidence="6">Zn(2)-C6 fungal-type domain-containing protein</fullName>
    </recommendedName>
</protein>
<dbReference type="Gene3D" id="4.10.240.10">
    <property type="entry name" value="Zn(2)-C6 fungal-type DNA-binding domain"/>
    <property type="match status" value="1"/>
</dbReference>
<sequence length="917" mass="100455">MSTHYPAPSEPSSGSSGHPPSRKPSQHSPSSSPQVRPGTTPSLRPVSVAKADSHHKPDDSRDPPAHLQSASSFSVDIYNGQPKRTRASKACDTCRRKRTKCSGDLPCSGCHAFGFHCHYSETTKRRGPVRKNTIKTLESRLKMMESLLASGSEGDDAASGDSMEVEGRPGSKPRARAVRPRDESNDARQGAKKHKTDNTGNLLVTDAGGSFVLYHGRSSWSVIQSPRYKDGVLTLPFKIPSEVVDPASPNHLSALRQVLPFTHEQIMFLATTYFQVIHPYLPIVDRAIFFRTLAEGPDSHPFRALLYAMLIVSSQHVQQFEVLPDAVDDMAEKLHEVLIGYEAPHVWIAQAIVLLSLTGNLMGAKAYKPIITSKWRLIGLSVRCAQEMGLHRDLQHINRPARHNDPAATEENRRRTWFGTYIMDRCISMVTGRPCMIHDDDWDTPLPQGFSDLDGERADLEYLIKYIELCEIMGFVLKYVNAARGIWKKNKTNKAEGGMELVVEIQSKLDKWRDSLPPSLALDLGTNESGNGSPAERKEPWTRRELLHATWHALLLISRRALVGQYDAECRRSSAALVEILQTLNYAHELPGMSLRTLDMELPGGRGRAAPPKKADSRQIKHFLFPSTAIAFFTAWDALLCEVLAGDDAALQRMDRLHALMDALAHQHPAFLASLGLMADTLEAKGIDSSLTTWAQNARRARDMWGNDTPTTTGGDDDDDPAAPSPVERTNWMDSANSAAGAQAQFQPALAGAVGGNGGALMWSSPSPSSLPNSAHLPGPHHANSTSSATSSSSSLPPSSALIPATYPASLINQPRMLPPSGVHGPAEGIFTHHPTGPPLPHPSYQHPLSHQQHPQRPPPHINTTAQYPIGGPDGMAFPPLLQQQHQQQRSQGEEDFLTAMFGDLEDTTVWDLMGFV</sequence>
<dbReference type="GO" id="GO:0005634">
    <property type="term" value="C:nucleus"/>
    <property type="evidence" value="ECO:0007669"/>
    <property type="project" value="UniProtKB-SubCell"/>
</dbReference>
<feature type="region of interest" description="Disordered" evidence="5">
    <location>
        <begin position="1"/>
        <end position="89"/>
    </location>
</feature>
<evidence type="ECO:0000256" key="5">
    <source>
        <dbReference type="SAM" id="MobiDB-lite"/>
    </source>
</evidence>
<dbReference type="PROSITE" id="PS50048">
    <property type="entry name" value="ZN2_CY6_FUNGAL_2"/>
    <property type="match status" value="1"/>
</dbReference>
<evidence type="ECO:0000256" key="2">
    <source>
        <dbReference type="ARBA" id="ARBA00022723"/>
    </source>
</evidence>
<evidence type="ECO:0000313" key="8">
    <source>
        <dbReference type="Proteomes" id="UP000318582"/>
    </source>
</evidence>
<evidence type="ECO:0000256" key="4">
    <source>
        <dbReference type="ARBA" id="ARBA00023242"/>
    </source>
</evidence>
<evidence type="ECO:0000256" key="3">
    <source>
        <dbReference type="ARBA" id="ARBA00023125"/>
    </source>
</evidence>
<keyword evidence="3" id="KW-0238">DNA-binding</keyword>
<dbReference type="PROSITE" id="PS00463">
    <property type="entry name" value="ZN2_CY6_FUNGAL_1"/>
    <property type="match status" value="1"/>
</dbReference>
<feature type="region of interest" description="Disordered" evidence="5">
    <location>
        <begin position="764"/>
        <end position="801"/>
    </location>
</feature>
<dbReference type="SUPFAM" id="SSF57701">
    <property type="entry name" value="Zn2/Cys6 DNA-binding domain"/>
    <property type="match status" value="1"/>
</dbReference>
<feature type="compositionally biased region" description="Low complexity" evidence="5">
    <location>
        <begin position="843"/>
        <end position="855"/>
    </location>
</feature>
<feature type="compositionally biased region" description="Low complexity" evidence="5">
    <location>
        <begin position="1"/>
        <end position="19"/>
    </location>
</feature>
<reference evidence="7 8" key="1">
    <citation type="journal article" date="2019" name="Sci. Rep.">
        <title>Comparative genomics of chytrid fungi reveal insights into the obligate biotrophic and pathogenic lifestyle of Synchytrium endobioticum.</title>
        <authorList>
            <person name="van de Vossenberg B.T.L.H."/>
            <person name="Warris S."/>
            <person name="Nguyen H.D.T."/>
            <person name="van Gent-Pelzer M.P.E."/>
            <person name="Joly D.L."/>
            <person name="van de Geest H.C."/>
            <person name="Bonants P.J.M."/>
            <person name="Smith D.S."/>
            <person name="Levesque C.A."/>
            <person name="van der Lee T.A.J."/>
        </authorList>
    </citation>
    <scope>NUCLEOTIDE SEQUENCE [LARGE SCALE GENOMIC DNA]</scope>
    <source>
        <strain evidence="7 8">CBS 809.83</strain>
    </source>
</reference>
<dbReference type="GO" id="GO:0003677">
    <property type="term" value="F:DNA binding"/>
    <property type="evidence" value="ECO:0007669"/>
    <property type="project" value="UniProtKB-KW"/>
</dbReference>
<dbReference type="AlphaFoldDB" id="A0A507DWZ0"/>
<keyword evidence="4" id="KW-0539">Nucleus</keyword>
<dbReference type="InterPro" id="IPR001138">
    <property type="entry name" value="Zn2Cys6_DnaBD"/>
</dbReference>
<feature type="region of interest" description="Disordered" evidence="5">
    <location>
        <begin position="150"/>
        <end position="200"/>
    </location>
</feature>
<feature type="compositionally biased region" description="Low complexity" evidence="5">
    <location>
        <begin position="26"/>
        <end position="37"/>
    </location>
</feature>
<dbReference type="SMART" id="SM00906">
    <property type="entry name" value="Fungal_trans"/>
    <property type="match status" value="1"/>
</dbReference>
<name>A0A507DWZ0_9FUNG</name>
<proteinExistence type="predicted"/>
<dbReference type="GO" id="GO:0000981">
    <property type="term" value="F:DNA-binding transcription factor activity, RNA polymerase II-specific"/>
    <property type="evidence" value="ECO:0007669"/>
    <property type="project" value="InterPro"/>
</dbReference>
<dbReference type="SMART" id="SM00066">
    <property type="entry name" value="GAL4"/>
    <property type="match status" value="1"/>
</dbReference>
<dbReference type="EMBL" id="QEAQ01000080">
    <property type="protein sequence ID" value="TPX56263.1"/>
    <property type="molecule type" value="Genomic_DNA"/>
</dbReference>
<feature type="compositionally biased region" description="Low complexity" evidence="5">
    <location>
        <begin position="764"/>
        <end position="774"/>
    </location>
</feature>